<evidence type="ECO:0000313" key="4">
    <source>
        <dbReference type="EMBL" id="KAF9885858.1"/>
    </source>
</evidence>
<dbReference type="PANTHER" id="PTHR24198">
    <property type="entry name" value="ANKYRIN REPEAT AND PROTEIN KINASE DOMAIN-CONTAINING PROTEIN"/>
    <property type="match status" value="1"/>
</dbReference>
<keyword evidence="5" id="KW-1185">Reference proteome</keyword>
<reference evidence="4" key="1">
    <citation type="journal article" date="2019" name="Beilstein J. Org. Chem.">
        <title>Nanangenines: drimane sesquiterpenoids as the dominant metabolite cohort of a novel Australian fungus, Aspergillus nanangensis.</title>
        <authorList>
            <person name="Lacey H.J."/>
            <person name="Gilchrist C.L.M."/>
            <person name="Crombie A."/>
            <person name="Kalaitzis J.A."/>
            <person name="Vuong D."/>
            <person name="Rutledge P.J."/>
            <person name="Turner P."/>
            <person name="Pitt J.I."/>
            <person name="Lacey E."/>
            <person name="Chooi Y.H."/>
            <person name="Piggott A.M."/>
        </authorList>
    </citation>
    <scope>NUCLEOTIDE SEQUENCE</scope>
    <source>
        <strain evidence="4">MST-FP2251</strain>
    </source>
</reference>
<evidence type="ECO:0000256" key="3">
    <source>
        <dbReference type="PROSITE-ProRule" id="PRU00023"/>
    </source>
</evidence>
<comment type="caution">
    <text evidence="4">The sequence shown here is derived from an EMBL/GenBank/DDBJ whole genome shotgun (WGS) entry which is preliminary data.</text>
</comment>
<dbReference type="InterPro" id="IPR002110">
    <property type="entry name" value="Ankyrin_rpt"/>
</dbReference>
<dbReference type="SUPFAM" id="SSF48403">
    <property type="entry name" value="Ankyrin repeat"/>
    <property type="match status" value="1"/>
</dbReference>
<dbReference type="Pfam" id="PF12796">
    <property type="entry name" value="Ank_2"/>
    <property type="match status" value="1"/>
</dbReference>
<gene>
    <name evidence="4" type="ORF">FE257_012330</name>
</gene>
<accession>A0AAD4CHE8</accession>
<evidence type="ECO:0000256" key="1">
    <source>
        <dbReference type="ARBA" id="ARBA00022737"/>
    </source>
</evidence>
<dbReference type="Pfam" id="PF13637">
    <property type="entry name" value="Ank_4"/>
    <property type="match status" value="1"/>
</dbReference>
<organism evidence="4 5">
    <name type="scientific">Aspergillus nanangensis</name>
    <dbReference type="NCBI Taxonomy" id="2582783"/>
    <lineage>
        <taxon>Eukaryota</taxon>
        <taxon>Fungi</taxon>
        <taxon>Dikarya</taxon>
        <taxon>Ascomycota</taxon>
        <taxon>Pezizomycotina</taxon>
        <taxon>Eurotiomycetes</taxon>
        <taxon>Eurotiomycetidae</taxon>
        <taxon>Eurotiales</taxon>
        <taxon>Aspergillaceae</taxon>
        <taxon>Aspergillus</taxon>
        <taxon>Aspergillus subgen. Circumdati</taxon>
    </lineage>
</organism>
<keyword evidence="1" id="KW-0677">Repeat</keyword>
<dbReference type="SMART" id="SM00248">
    <property type="entry name" value="ANK"/>
    <property type="match status" value="7"/>
</dbReference>
<dbReference type="PROSITE" id="PS50088">
    <property type="entry name" value="ANK_REPEAT"/>
    <property type="match status" value="2"/>
</dbReference>
<dbReference type="PROSITE" id="PS50297">
    <property type="entry name" value="ANK_REP_REGION"/>
    <property type="match status" value="2"/>
</dbReference>
<proteinExistence type="predicted"/>
<evidence type="ECO:0000313" key="5">
    <source>
        <dbReference type="Proteomes" id="UP001194746"/>
    </source>
</evidence>
<dbReference type="AlphaFoldDB" id="A0AAD4CHE8"/>
<feature type="repeat" description="ANK" evidence="3">
    <location>
        <begin position="343"/>
        <end position="375"/>
    </location>
</feature>
<sequence>MELLELPLEIFRQILTELIYNIDPGALIQLQLVNKTFAREAMTLVFSTRRFRVLDGLYHPSAPRYLCKRAFAPDADDFYAIRTIRHTANWMAGQSGFLDRPQQICLSLSRSAVVHKLPILWDALGRDEKREGGMQTSDALEHRLSAAACLGDLSLVKTLIADGANVNGQSDILGTPLANASLEGHSTVVQFLLNEGADIDGGATEWTEAERKTVETWSSIILPLRFGATLFPTHGGFSPRTPLGAAAFAGQEETVKILLDPSRNLSRSTFGFYHSITYAAIGGNVEVLRMIMNAGDLDTLSKPITKRLLDSALKASASKGHLASMKILLDSGAPVHLSIPQEYESSALVYAAQVGRNDAIKLLLDKGADVSDDDDMDFAPLGQAIQGDYIRTVALLLDHGARVYSYKMRALPLAGDFGSWAVMKLLLEKSAHRRDPIGAQDAVKEAERRNRPDIAALLRASR</sequence>
<keyword evidence="2 3" id="KW-0040">ANK repeat</keyword>
<dbReference type="EMBL" id="VCAU01000088">
    <property type="protein sequence ID" value="KAF9885858.1"/>
    <property type="molecule type" value="Genomic_DNA"/>
</dbReference>
<dbReference type="PANTHER" id="PTHR24198:SF165">
    <property type="entry name" value="ANKYRIN REPEAT-CONTAINING PROTEIN-RELATED"/>
    <property type="match status" value="1"/>
</dbReference>
<dbReference type="Proteomes" id="UP001194746">
    <property type="component" value="Unassembled WGS sequence"/>
</dbReference>
<dbReference type="Gene3D" id="1.25.40.20">
    <property type="entry name" value="Ankyrin repeat-containing domain"/>
    <property type="match status" value="2"/>
</dbReference>
<reference evidence="4" key="2">
    <citation type="submission" date="2020-02" db="EMBL/GenBank/DDBJ databases">
        <authorList>
            <person name="Gilchrist C.L.M."/>
            <person name="Chooi Y.-H."/>
        </authorList>
    </citation>
    <scope>NUCLEOTIDE SEQUENCE</scope>
    <source>
        <strain evidence="4">MST-FP2251</strain>
    </source>
</reference>
<protein>
    <submittedName>
        <fullName evidence="4">Uncharacterized protein</fullName>
    </submittedName>
</protein>
<evidence type="ECO:0000256" key="2">
    <source>
        <dbReference type="ARBA" id="ARBA00023043"/>
    </source>
</evidence>
<feature type="repeat" description="ANK" evidence="3">
    <location>
        <begin position="175"/>
        <end position="200"/>
    </location>
</feature>
<dbReference type="InterPro" id="IPR036770">
    <property type="entry name" value="Ankyrin_rpt-contain_sf"/>
</dbReference>
<name>A0AAD4CHE8_ASPNN</name>